<dbReference type="AlphaFoldDB" id="A0A0V0S4C2"/>
<evidence type="ECO:0000313" key="1">
    <source>
        <dbReference type="EMBL" id="KRX21495.1"/>
    </source>
</evidence>
<reference evidence="1 2" key="1">
    <citation type="submission" date="2015-01" db="EMBL/GenBank/DDBJ databases">
        <title>Evolution of Trichinella species and genotypes.</title>
        <authorList>
            <person name="Korhonen P.K."/>
            <person name="Edoardo P."/>
            <person name="Giuseppe L.R."/>
            <person name="Gasser R.B."/>
        </authorList>
    </citation>
    <scope>NUCLEOTIDE SEQUENCE [LARGE SCALE GENOMIC DNA]</scope>
    <source>
        <strain evidence="1">ISS37</strain>
    </source>
</reference>
<accession>A0A0V0S4C2</accession>
<proteinExistence type="predicted"/>
<evidence type="ECO:0000313" key="2">
    <source>
        <dbReference type="Proteomes" id="UP000054630"/>
    </source>
</evidence>
<dbReference type="EMBL" id="JYDL01000039">
    <property type="protein sequence ID" value="KRX21495.1"/>
    <property type="molecule type" value="Genomic_DNA"/>
</dbReference>
<dbReference type="Proteomes" id="UP000054630">
    <property type="component" value="Unassembled WGS sequence"/>
</dbReference>
<organism evidence="1 2">
    <name type="scientific">Trichinella nelsoni</name>
    <dbReference type="NCBI Taxonomy" id="6336"/>
    <lineage>
        <taxon>Eukaryota</taxon>
        <taxon>Metazoa</taxon>
        <taxon>Ecdysozoa</taxon>
        <taxon>Nematoda</taxon>
        <taxon>Enoplea</taxon>
        <taxon>Dorylaimia</taxon>
        <taxon>Trichinellida</taxon>
        <taxon>Trichinellidae</taxon>
        <taxon>Trichinella</taxon>
    </lineage>
</organism>
<protein>
    <submittedName>
        <fullName evidence="1">Uncharacterized protein</fullName>
    </submittedName>
</protein>
<gene>
    <name evidence="1" type="ORF">T07_4559</name>
</gene>
<sequence length="159" mass="18604">MGFFARLDKKDAGNKLGFYKLLQLLIEEHGEMEALINQMLSGDTVAVDLRWINRQPLVIRYTGDCTNGRHTLEQFFEALMYLAPEQISCCLQVPSHFCLLSLLLPLLLIYFIKAHYDSENQSDYAKKYNEKWTSTTNNKTPWKNCTQLEHPNEERWEVI</sequence>
<dbReference type="OrthoDB" id="10069396at2759"/>
<name>A0A0V0S4C2_9BILA</name>
<comment type="caution">
    <text evidence="1">The sequence shown here is derived from an EMBL/GenBank/DDBJ whole genome shotgun (WGS) entry which is preliminary data.</text>
</comment>
<keyword evidence="2" id="KW-1185">Reference proteome</keyword>